<gene>
    <name evidence="4" type="ORF">HMPREF3180_00796</name>
</gene>
<evidence type="ECO:0000256" key="1">
    <source>
        <dbReference type="ARBA" id="ARBA00004496"/>
    </source>
</evidence>
<dbReference type="GO" id="GO:0005975">
    <property type="term" value="P:carbohydrate metabolic process"/>
    <property type="evidence" value="ECO:0007669"/>
    <property type="project" value="InterPro"/>
</dbReference>
<organism evidence="4 5">
    <name type="scientific">Leptotrichia wadei</name>
    <dbReference type="NCBI Taxonomy" id="157687"/>
    <lineage>
        <taxon>Bacteria</taxon>
        <taxon>Fusobacteriati</taxon>
        <taxon>Fusobacteriota</taxon>
        <taxon>Fusobacteriia</taxon>
        <taxon>Fusobacteriales</taxon>
        <taxon>Leptotrichiaceae</taxon>
        <taxon>Leptotrichia</taxon>
    </lineage>
</organism>
<dbReference type="OrthoDB" id="9807051at2"/>
<dbReference type="FunFam" id="3.20.20.70:FF:000018">
    <property type="entry name" value="Probable transaldolase"/>
    <property type="match status" value="1"/>
</dbReference>
<dbReference type="PATRIC" id="fig|157687.3.peg.792"/>
<name>A0A134AJP6_9FUSO</name>
<proteinExistence type="predicted"/>
<keyword evidence="3" id="KW-0704">Schiff base</keyword>
<evidence type="ECO:0000313" key="4">
    <source>
        <dbReference type="EMBL" id="KXB67932.1"/>
    </source>
</evidence>
<dbReference type="InterPro" id="IPR001585">
    <property type="entry name" value="TAL/FSA"/>
</dbReference>
<dbReference type="PROSITE" id="PS01054">
    <property type="entry name" value="TRANSALDOLASE_1"/>
    <property type="match status" value="1"/>
</dbReference>
<dbReference type="SUPFAM" id="SSF51569">
    <property type="entry name" value="Aldolase"/>
    <property type="match status" value="1"/>
</dbReference>
<dbReference type="Gene3D" id="3.20.20.70">
    <property type="entry name" value="Aldolase class I"/>
    <property type="match status" value="1"/>
</dbReference>
<dbReference type="AlphaFoldDB" id="A0A134AJP6"/>
<sequence length="241" mass="27193">MMRVQYFIDTANLESIKKISDIFPIAGVTTNPTIIAKEKRDFKEIINDIFDIIGRDKIVHAQAVGSTAEIMVKEVQLLHDTFGENFYTKIPVTPEGIKAMKILAKDGHKITATGILSPQQIIMAAEAGAEYMAPYINRSDNIGENGIEIVKDAYKILEMNKKTDEEKLAQYKRIFESKILGASFKNVRQVHETILAGAKSVTVAPDVFEKLIYHPYTDWSMDTFNSDWEKVYGDKTLLDLL</sequence>
<keyword evidence="5" id="KW-1185">Reference proteome</keyword>
<dbReference type="STRING" id="157687.HMPREF3180_00796"/>
<comment type="subcellular location">
    <subcellularLocation>
        <location evidence="1">Cytoplasm</location>
    </subcellularLocation>
</comment>
<dbReference type="Pfam" id="PF00923">
    <property type="entry name" value="TAL_FSA"/>
    <property type="match status" value="1"/>
</dbReference>
<keyword evidence="2" id="KW-0963">Cytoplasm</keyword>
<dbReference type="Proteomes" id="UP000070483">
    <property type="component" value="Unassembled WGS sequence"/>
</dbReference>
<dbReference type="InterPro" id="IPR018225">
    <property type="entry name" value="Transaldolase_AS"/>
</dbReference>
<dbReference type="PANTHER" id="PTHR10683">
    <property type="entry name" value="TRANSALDOLASE"/>
    <property type="match status" value="1"/>
</dbReference>
<evidence type="ECO:0000256" key="3">
    <source>
        <dbReference type="ARBA" id="ARBA00023270"/>
    </source>
</evidence>
<dbReference type="GO" id="GO:0005737">
    <property type="term" value="C:cytoplasm"/>
    <property type="evidence" value="ECO:0007669"/>
    <property type="project" value="UniProtKB-SubCell"/>
</dbReference>
<dbReference type="EMBL" id="LSDD01000056">
    <property type="protein sequence ID" value="KXB67932.1"/>
    <property type="molecule type" value="Genomic_DNA"/>
</dbReference>
<reference evidence="5" key="1">
    <citation type="submission" date="2016-01" db="EMBL/GenBank/DDBJ databases">
        <authorList>
            <person name="Mitreva M."/>
            <person name="Pepin K.H."/>
            <person name="Mihindukulasuriya K.A."/>
            <person name="Fulton R."/>
            <person name="Fronick C."/>
            <person name="O'Laughlin M."/>
            <person name="Miner T."/>
            <person name="Herter B."/>
            <person name="Rosa B.A."/>
            <person name="Cordes M."/>
            <person name="Tomlinson C."/>
            <person name="Wollam A."/>
            <person name="Palsikar V.B."/>
            <person name="Mardis E.R."/>
            <person name="Wilson R.K."/>
        </authorList>
    </citation>
    <scope>NUCLEOTIDE SEQUENCE [LARGE SCALE GENOMIC DNA]</scope>
    <source>
        <strain evidence="5">KA00185</strain>
    </source>
</reference>
<comment type="caution">
    <text evidence="4">The sequence shown here is derived from an EMBL/GenBank/DDBJ whole genome shotgun (WGS) entry which is preliminary data.</text>
</comment>
<evidence type="ECO:0000313" key="5">
    <source>
        <dbReference type="Proteomes" id="UP000070483"/>
    </source>
</evidence>
<dbReference type="InterPro" id="IPR013785">
    <property type="entry name" value="Aldolase_TIM"/>
</dbReference>
<dbReference type="GO" id="GO:0016832">
    <property type="term" value="F:aldehyde-lyase activity"/>
    <property type="evidence" value="ECO:0007669"/>
    <property type="project" value="InterPro"/>
</dbReference>
<dbReference type="InterPro" id="IPR033919">
    <property type="entry name" value="TSA/FSA_arc/bac"/>
</dbReference>
<dbReference type="RefSeq" id="WP_060917647.1">
    <property type="nucleotide sequence ID" value="NZ_KQ960046.1"/>
</dbReference>
<dbReference type="CDD" id="cd00956">
    <property type="entry name" value="Transaldolase_FSA"/>
    <property type="match status" value="1"/>
</dbReference>
<evidence type="ECO:0000256" key="2">
    <source>
        <dbReference type="ARBA" id="ARBA00022490"/>
    </source>
</evidence>
<dbReference type="PANTHER" id="PTHR10683:SF36">
    <property type="entry name" value="TRANSALDOLASE"/>
    <property type="match status" value="1"/>
</dbReference>
<protein>
    <submittedName>
        <fullName evidence="4">Putative fructose-6-phosphate aldolase</fullName>
    </submittedName>
</protein>
<accession>A0A134AJP6</accession>